<dbReference type="GO" id="GO:0006508">
    <property type="term" value="P:proteolysis"/>
    <property type="evidence" value="ECO:0007669"/>
    <property type="project" value="UniProtKB-KW"/>
</dbReference>
<dbReference type="EMBL" id="PGXC01000056">
    <property type="protein sequence ID" value="PKK88252.1"/>
    <property type="molecule type" value="Genomic_DNA"/>
</dbReference>
<evidence type="ECO:0000256" key="5">
    <source>
        <dbReference type="ARBA" id="ARBA00022801"/>
    </source>
</evidence>
<evidence type="ECO:0000259" key="12">
    <source>
        <dbReference type="Pfam" id="PF19366"/>
    </source>
</evidence>
<evidence type="ECO:0000256" key="2">
    <source>
        <dbReference type="ARBA" id="ARBA00011073"/>
    </source>
</evidence>
<dbReference type="InterPro" id="IPR050131">
    <property type="entry name" value="Peptidase_S8_subtilisin-like"/>
</dbReference>
<dbReference type="Pfam" id="PF00082">
    <property type="entry name" value="Peptidase_S8"/>
    <property type="match status" value="1"/>
</dbReference>
<feature type="active site" description="Charge relay system" evidence="7">
    <location>
        <position position="277"/>
    </location>
</feature>
<keyword evidence="4 7" id="KW-0645">Protease</keyword>
<feature type="transmembrane region" description="Helical" evidence="10">
    <location>
        <begin position="513"/>
        <end position="530"/>
    </location>
</feature>
<dbReference type="InterPro" id="IPR000209">
    <property type="entry name" value="Peptidase_S8/S53_dom"/>
</dbReference>
<evidence type="ECO:0000256" key="6">
    <source>
        <dbReference type="ARBA" id="ARBA00022825"/>
    </source>
</evidence>
<dbReference type="PROSITE" id="PS51892">
    <property type="entry name" value="SUBTILASE"/>
    <property type="match status" value="1"/>
</dbReference>
<feature type="domain" description="DUF5942" evidence="12">
    <location>
        <begin position="536"/>
        <end position="669"/>
    </location>
</feature>
<evidence type="ECO:0000256" key="8">
    <source>
        <dbReference type="RuleBase" id="RU003355"/>
    </source>
</evidence>
<dbReference type="InterPro" id="IPR036852">
    <property type="entry name" value="Peptidase_S8/S53_dom_sf"/>
</dbReference>
<sequence>MKEKNDKTATGKDRPVGPEFKSHGRNRARLIMVFIFILSVTAWAANWYIDNQTAARGSSDLTSSQTSGSASADTGSADTGSANAATPLTAVHKVSGWYFDLIDSADIKAIARALQTSGLSMKPNSEHSLDEKVFITDINETQAQSLLTALKNEGIEVESSGENFTLSVPEGENTTQFISYLPAMDAGAGAAAGAGAGAAAYPNDPYYRYQWHMNMVGSDASWPKFRGTGVIVAVVDTGIAYTDNGRIKQVEDLKGVLFEKGYDFVDDDDIAVDENGHGTHVAGTIAQATNNGMGVAGLAHGAILMPIRVLDRFGSGSLTDVADGIRWAADHGAKVINLSLGSPSSDPILEKACQHAVAKGCIVVCASGNSNTNRKFYPAGYDCNMAVSALDSAGNRAFYSNYGDWIDICAPGGDVRSDRNRDGQPDGVLQCTIDPRDPSKSVYAQFMGTSMAAPHVAGAAAVVLAAGRAPAKNVRQLLCSTSRPVPEKGLGSGCVHVGDAIQATGFERDYRRFFLSVLVMAAVFAGGGIARWKKVFWRPSFIVAFVLTISGLSIVRAFNLPIGSIGDLLFMSLVEWIESLVDSDLAYNPFIYSFLIPVGYSMVTMGHQSGKRSALAFCIGYATILIDSAFFGHGDVSLIPGVSILDTLWLVGNAAVVTVVARLMAKPEDDEIFFGAAKS</sequence>
<feature type="region of interest" description="Disordered" evidence="9">
    <location>
        <begin position="57"/>
        <end position="81"/>
    </location>
</feature>
<dbReference type="InterPro" id="IPR015500">
    <property type="entry name" value="Peptidase_S8_subtilisin-rel"/>
</dbReference>
<feature type="domain" description="Peptidase S8/S53" evidence="11">
    <location>
        <begin position="227"/>
        <end position="484"/>
    </location>
</feature>
<dbReference type="InterPro" id="IPR045986">
    <property type="entry name" value="DUF5942"/>
</dbReference>
<gene>
    <name evidence="13" type="ORF">CVV64_19630</name>
</gene>
<dbReference type="PROSITE" id="PS00138">
    <property type="entry name" value="SUBTILASE_SER"/>
    <property type="match status" value="1"/>
</dbReference>
<organism evidence="13 14">
    <name type="scientific">Candidatus Wallbacteria bacterium HGW-Wallbacteria-1</name>
    <dbReference type="NCBI Taxonomy" id="2013854"/>
    <lineage>
        <taxon>Bacteria</taxon>
        <taxon>Candidatus Walliibacteriota</taxon>
    </lineage>
</organism>
<evidence type="ECO:0000256" key="3">
    <source>
        <dbReference type="ARBA" id="ARBA00022525"/>
    </source>
</evidence>
<dbReference type="InterPro" id="IPR023828">
    <property type="entry name" value="Peptidase_S8_Ser-AS"/>
</dbReference>
<dbReference type="GO" id="GO:0005576">
    <property type="term" value="C:extracellular region"/>
    <property type="evidence" value="ECO:0007669"/>
    <property type="project" value="UniProtKB-SubCell"/>
</dbReference>
<dbReference type="PROSITE" id="PS00136">
    <property type="entry name" value="SUBTILASE_ASP"/>
    <property type="match status" value="1"/>
</dbReference>
<comment type="caution">
    <text evidence="13">The sequence shown here is derived from an EMBL/GenBank/DDBJ whole genome shotgun (WGS) entry which is preliminary data.</text>
</comment>
<dbReference type="Pfam" id="PF19366">
    <property type="entry name" value="DUF5942"/>
    <property type="match status" value="1"/>
</dbReference>
<name>A0A2N1PIY1_9BACT</name>
<evidence type="ECO:0000256" key="1">
    <source>
        <dbReference type="ARBA" id="ARBA00004613"/>
    </source>
</evidence>
<feature type="active site" description="Charge relay system" evidence="7">
    <location>
        <position position="236"/>
    </location>
</feature>
<evidence type="ECO:0000256" key="4">
    <source>
        <dbReference type="ARBA" id="ARBA00022670"/>
    </source>
</evidence>
<keyword evidence="10" id="KW-1133">Transmembrane helix</keyword>
<feature type="active site" description="Charge relay system" evidence="7">
    <location>
        <position position="450"/>
    </location>
</feature>
<dbReference type="InterPro" id="IPR023827">
    <property type="entry name" value="Peptidase_S8_Asp-AS"/>
</dbReference>
<feature type="transmembrane region" description="Helical" evidence="10">
    <location>
        <begin position="585"/>
        <end position="603"/>
    </location>
</feature>
<evidence type="ECO:0000256" key="9">
    <source>
        <dbReference type="SAM" id="MobiDB-lite"/>
    </source>
</evidence>
<accession>A0A2N1PIY1</accession>
<feature type="transmembrane region" description="Helical" evidence="10">
    <location>
        <begin position="542"/>
        <end position="565"/>
    </location>
</feature>
<feature type="transmembrane region" description="Helical" evidence="10">
    <location>
        <begin position="30"/>
        <end position="49"/>
    </location>
</feature>
<evidence type="ECO:0000313" key="13">
    <source>
        <dbReference type="EMBL" id="PKK88252.1"/>
    </source>
</evidence>
<reference evidence="13 14" key="1">
    <citation type="journal article" date="2017" name="ISME J.">
        <title>Potential for microbial H2 and metal transformations associated with novel bacteria and archaea in deep terrestrial subsurface sediments.</title>
        <authorList>
            <person name="Hernsdorf A.W."/>
            <person name="Amano Y."/>
            <person name="Miyakawa K."/>
            <person name="Ise K."/>
            <person name="Suzuki Y."/>
            <person name="Anantharaman K."/>
            <person name="Probst A."/>
            <person name="Burstein D."/>
            <person name="Thomas B.C."/>
            <person name="Banfield J.F."/>
        </authorList>
    </citation>
    <scope>NUCLEOTIDE SEQUENCE [LARGE SCALE GENOMIC DNA]</scope>
    <source>
        <strain evidence="13">HGW-Wallbacteria-1</strain>
    </source>
</reference>
<keyword evidence="5 7" id="KW-0378">Hydrolase</keyword>
<dbReference type="Gene3D" id="3.40.50.200">
    <property type="entry name" value="Peptidase S8/S53 domain"/>
    <property type="match status" value="1"/>
</dbReference>
<dbReference type="Proteomes" id="UP000233256">
    <property type="component" value="Unassembled WGS sequence"/>
</dbReference>
<evidence type="ECO:0000259" key="11">
    <source>
        <dbReference type="Pfam" id="PF00082"/>
    </source>
</evidence>
<comment type="similarity">
    <text evidence="2 7 8">Belongs to the peptidase S8 family.</text>
</comment>
<evidence type="ECO:0000256" key="7">
    <source>
        <dbReference type="PROSITE-ProRule" id="PRU01240"/>
    </source>
</evidence>
<keyword evidence="3" id="KW-0964">Secreted</keyword>
<dbReference type="PRINTS" id="PR00723">
    <property type="entry name" value="SUBTILISIN"/>
</dbReference>
<dbReference type="PANTHER" id="PTHR43806:SF11">
    <property type="entry name" value="CEREVISIN-RELATED"/>
    <property type="match status" value="1"/>
</dbReference>
<keyword evidence="10" id="KW-0472">Membrane</keyword>
<keyword evidence="6 7" id="KW-0720">Serine protease</keyword>
<comment type="subcellular location">
    <subcellularLocation>
        <location evidence="1">Secreted</location>
    </subcellularLocation>
</comment>
<evidence type="ECO:0000256" key="10">
    <source>
        <dbReference type="SAM" id="Phobius"/>
    </source>
</evidence>
<feature type="region of interest" description="Disordered" evidence="9">
    <location>
        <begin position="1"/>
        <end position="22"/>
    </location>
</feature>
<dbReference type="GO" id="GO:0004252">
    <property type="term" value="F:serine-type endopeptidase activity"/>
    <property type="evidence" value="ECO:0007669"/>
    <property type="project" value="UniProtKB-UniRule"/>
</dbReference>
<protein>
    <submittedName>
        <fullName evidence="13">Uncharacterized protein</fullName>
    </submittedName>
</protein>
<evidence type="ECO:0000313" key="14">
    <source>
        <dbReference type="Proteomes" id="UP000233256"/>
    </source>
</evidence>
<dbReference type="SUPFAM" id="SSF52743">
    <property type="entry name" value="Subtilisin-like"/>
    <property type="match status" value="1"/>
</dbReference>
<feature type="transmembrane region" description="Helical" evidence="10">
    <location>
        <begin position="638"/>
        <end position="661"/>
    </location>
</feature>
<dbReference type="CDD" id="cd07484">
    <property type="entry name" value="Peptidases_S8_Thermitase_like"/>
    <property type="match status" value="1"/>
</dbReference>
<proteinExistence type="inferred from homology"/>
<keyword evidence="10" id="KW-0812">Transmembrane</keyword>
<dbReference type="InterPro" id="IPR034084">
    <property type="entry name" value="Thermitase-like_dom"/>
</dbReference>
<dbReference type="PANTHER" id="PTHR43806">
    <property type="entry name" value="PEPTIDASE S8"/>
    <property type="match status" value="1"/>
</dbReference>
<feature type="transmembrane region" description="Helical" evidence="10">
    <location>
        <begin position="615"/>
        <end position="632"/>
    </location>
</feature>
<dbReference type="AlphaFoldDB" id="A0A2N1PIY1"/>